<proteinExistence type="predicted"/>
<dbReference type="AlphaFoldDB" id="A0A7J9IDX5"/>
<accession>A0A7J9IDX5</accession>
<sequence>MYYTIGDFELKEEGIKAGKEKALEYSMPLKPTSWQTLTPIETITRLR</sequence>
<dbReference type="Proteomes" id="UP000593560">
    <property type="component" value="Unassembled WGS sequence"/>
</dbReference>
<keyword evidence="2" id="KW-1185">Reference proteome</keyword>
<comment type="caution">
    <text evidence="1">The sequence shown here is derived from an EMBL/GenBank/DDBJ whole genome shotgun (WGS) entry which is preliminary data.</text>
</comment>
<protein>
    <submittedName>
        <fullName evidence="1">Uncharacterized protein</fullName>
    </submittedName>
</protein>
<dbReference type="EMBL" id="JABFAD010333154">
    <property type="protein sequence ID" value="MBA0820078.1"/>
    <property type="molecule type" value="Genomic_DNA"/>
</dbReference>
<name>A0A7J9IDX5_9ROSI</name>
<dbReference type="OrthoDB" id="987265at2759"/>
<evidence type="ECO:0000313" key="2">
    <source>
        <dbReference type="Proteomes" id="UP000593560"/>
    </source>
</evidence>
<reference evidence="1 2" key="1">
    <citation type="journal article" date="2019" name="Genome Biol. Evol.">
        <title>Insights into the evolution of the New World diploid cottons (Gossypium, subgenus Houzingenia) based on genome sequencing.</title>
        <authorList>
            <person name="Grover C.E."/>
            <person name="Arick M.A. 2nd"/>
            <person name="Thrash A."/>
            <person name="Conover J.L."/>
            <person name="Sanders W.S."/>
            <person name="Peterson D.G."/>
            <person name="Frelichowski J.E."/>
            <person name="Scheffler J.A."/>
            <person name="Scheffler B.E."/>
            <person name="Wendel J.F."/>
        </authorList>
    </citation>
    <scope>NUCLEOTIDE SEQUENCE [LARGE SCALE GENOMIC DNA]</scope>
    <source>
        <strain evidence="1">0</strain>
        <tissue evidence="1">Leaf</tissue>
    </source>
</reference>
<organism evidence="1 2">
    <name type="scientific">Gossypium harknessii</name>
    <dbReference type="NCBI Taxonomy" id="34285"/>
    <lineage>
        <taxon>Eukaryota</taxon>
        <taxon>Viridiplantae</taxon>
        <taxon>Streptophyta</taxon>
        <taxon>Embryophyta</taxon>
        <taxon>Tracheophyta</taxon>
        <taxon>Spermatophyta</taxon>
        <taxon>Magnoliopsida</taxon>
        <taxon>eudicotyledons</taxon>
        <taxon>Gunneridae</taxon>
        <taxon>Pentapetalae</taxon>
        <taxon>rosids</taxon>
        <taxon>malvids</taxon>
        <taxon>Malvales</taxon>
        <taxon>Malvaceae</taxon>
        <taxon>Malvoideae</taxon>
        <taxon>Gossypium</taxon>
    </lineage>
</organism>
<evidence type="ECO:0000313" key="1">
    <source>
        <dbReference type="EMBL" id="MBA0820078.1"/>
    </source>
</evidence>
<gene>
    <name evidence="1" type="ORF">Gohar_021932</name>
</gene>